<dbReference type="InterPro" id="IPR003594">
    <property type="entry name" value="HATPase_dom"/>
</dbReference>
<dbReference type="InterPro" id="IPR004358">
    <property type="entry name" value="Sig_transdc_His_kin-like_C"/>
</dbReference>
<dbReference type="PANTHER" id="PTHR43065:SF50">
    <property type="entry name" value="HISTIDINE KINASE"/>
    <property type="match status" value="1"/>
</dbReference>
<dbReference type="SUPFAM" id="SSF55874">
    <property type="entry name" value="ATPase domain of HSP90 chaperone/DNA topoisomerase II/histidine kinase"/>
    <property type="match status" value="1"/>
</dbReference>
<protein>
    <recommendedName>
        <fullName evidence="2">histidine kinase</fullName>
        <ecNumber evidence="2">2.7.13.3</ecNumber>
    </recommendedName>
</protein>
<evidence type="ECO:0000256" key="2">
    <source>
        <dbReference type="ARBA" id="ARBA00012438"/>
    </source>
</evidence>
<keyword evidence="4" id="KW-0175">Coiled coil</keyword>
<proteinExistence type="predicted"/>
<keyword evidence="7" id="KW-1185">Reference proteome</keyword>
<dbReference type="SMART" id="SM00387">
    <property type="entry name" value="HATPase_c"/>
    <property type="match status" value="1"/>
</dbReference>
<dbReference type="InterPro" id="IPR036890">
    <property type="entry name" value="HATPase_C_sf"/>
</dbReference>
<evidence type="ECO:0000313" key="6">
    <source>
        <dbReference type="EMBL" id="BCS98401.1"/>
    </source>
</evidence>
<dbReference type="RefSeq" id="WP_236889799.1">
    <property type="nucleotide sequence ID" value="NZ_AP024488.1"/>
</dbReference>
<comment type="catalytic activity">
    <reaction evidence="1">
        <text>ATP + protein L-histidine = ADP + protein N-phospho-L-histidine.</text>
        <dbReference type="EC" id="2.7.13.3"/>
    </reaction>
</comment>
<sequence>MEMPRETIAPFDREYTLKDLISPEMVLAWARVAPRLGVAHLSVVMPDGSPLAPELSADEAGQSIGKLVVDTCPETVTFRETPQGWVSLYPLMHELEPVGYLALGFSPDGDGPTNEIDAAGTMLTTAITQIMKSGYRLAMASHVHGEVVEDSFEVLKQKAFQLARSERKYRLLATSLDKEVKRKAQEIRQAQERLMQQEKMASIGQLAAGVAHEINNPMGFITSNLNSLYEYTGEIIRFTGLQRALIRQATEANLLGQGRGARLLQELQAFDRQADIDFILGDIPPLLKESIDGAERIRKIVQDLKDFSHPGEEELSTADINANLDKSINIVASELKYKVTLEKSYANLPPVQCYARQLDQVFINLLVNAAQAIADKGTITVTTRYDATHVIMAISDTGAGIPKDKLKRIFDPFYTTKPVGKGTGLGLNVVYNIVKRHRGSISVKSEVGKGTTFTLRLPLQRPPLPKEAHP</sequence>
<evidence type="ECO:0000313" key="7">
    <source>
        <dbReference type="Proteomes" id="UP001320148"/>
    </source>
</evidence>
<organism evidence="6 7">
    <name type="scientific">Desulfoluna limicola</name>
    <dbReference type="NCBI Taxonomy" id="2810562"/>
    <lineage>
        <taxon>Bacteria</taxon>
        <taxon>Pseudomonadati</taxon>
        <taxon>Thermodesulfobacteriota</taxon>
        <taxon>Desulfobacteria</taxon>
        <taxon>Desulfobacterales</taxon>
        <taxon>Desulfolunaceae</taxon>
        <taxon>Desulfoluna</taxon>
    </lineage>
</organism>
<dbReference type="Gene3D" id="1.10.287.130">
    <property type="match status" value="1"/>
</dbReference>
<accession>A0ABM7PLI8</accession>
<dbReference type="EC" id="2.7.13.3" evidence="2"/>
<dbReference type="Gene3D" id="3.30.565.10">
    <property type="entry name" value="Histidine kinase-like ATPase, C-terminal domain"/>
    <property type="match status" value="1"/>
</dbReference>
<dbReference type="CDD" id="cd00082">
    <property type="entry name" value="HisKA"/>
    <property type="match status" value="1"/>
</dbReference>
<dbReference type="InterPro" id="IPR036097">
    <property type="entry name" value="HisK_dim/P_sf"/>
</dbReference>
<evidence type="ECO:0000256" key="1">
    <source>
        <dbReference type="ARBA" id="ARBA00000085"/>
    </source>
</evidence>
<feature type="coiled-coil region" evidence="4">
    <location>
        <begin position="173"/>
        <end position="200"/>
    </location>
</feature>
<evidence type="ECO:0000259" key="5">
    <source>
        <dbReference type="PROSITE" id="PS50109"/>
    </source>
</evidence>
<feature type="domain" description="Histidine kinase" evidence="5">
    <location>
        <begin position="209"/>
        <end position="461"/>
    </location>
</feature>
<evidence type="ECO:0000256" key="3">
    <source>
        <dbReference type="ARBA" id="ARBA00022553"/>
    </source>
</evidence>
<dbReference type="PROSITE" id="PS50109">
    <property type="entry name" value="HIS_KIN"/>
    <property type="match status" value="1"/>
</dbReference>
<dbReference type="SUPFAM" id="SSF47384">
    <property type="entry name" value="Homodimeric domain of signal transducing histidine kinase"/>
    <property type="match status" value="1"/>
</dbReference>
<name>A0ABM7PLI8_9BACT</name>
<dbReference type="InterPro" id="IPR005467">
    <property type="entry name" value="His_kinase_dom"/>
</dbReference>
<evidence type="ECO:0000256" key="4">
    <source>
        <dbReference type="SAM" id="Coils"/>
    </source>
</evidence>
<reference evidence="6 7" key="1">
    <citation type="submission" date="2021-02" db="EMBL/GenBank/DDBJ databases">
        <title>Complete genome of Desulfoluna sp. strain ASN36.</title>
        <authorList>
            <person name="Takahashi A."/>
            <person name="Kojima H."/>
            <person name="Fukui M."/>
        </authorList>
    </citation>
    <scope>NUCLEOTIDE SEQUENCE [LARGE SCALE GENOMIC DNA]</scope>
    <source>
        <strain evidence="6 7">ASN36</strain>
    </source>
</reference>
<dbReference type="PRINTS" id="PR00344">
    <property type="entry name" value="BCTRLSENSOR"/>
</dbReference>
<keyword evidence="3" id="KW-0597">Phosphoprotein</keyword>
<dbReference type="EMBL" id="AP024488">
    <property type="protein sequence ID" value="BCS98401.1"/>
    <property type="molecule type" value="Genomic_DNA"/>
</dbReference>
<dbReference type="PANTHER" id="PTHR43065">
    <property type="entry name" value="SENSOR HISTIDINE KINASE"/>
    <property type="match status" value="1"/>
</dbReference>
<dbReference type="Proteomes" id="UP001320148">
    <property type="component" value="Chromosome"/>
</dbReference>
<gene>
    <name evidence="6" type="ORF">DSLASN_40330</name>
</gene>
<dbReference type="Pfam" id="PF02518">
    <property type="entry name" value="HATPase_c"/>
    <property type="match status" value="1"/>
</dbReference>
<dbReference type="InterPro" id="IPR003661">
    <property type="entry name" value="HisK_dim/P_dom"/>
</dbReference>